<evidence type="ECO:0000256" key="2">
    <source>
        <dbReference type="ARBA" id="ARBA00022723"/>
    </source>
</evidence>
<dbReference type="InterPro" id="IPR037069">
    <property type="entry name" value="AcylCoA_DH/ox_N_sf"/>
</dbReference>
<keyword evidence="4 5" id="KW-0408">Iron</keyword>
<evidence type="ECO:0000256" key="1">
    <source>
        <dbReference type="ARBA" id="ARBA00022617"/>
    </source>
</evidence>
<dbReference type="SMART" id="SM01117">
    <property type="entry name" value="Cyt-b5"/>
    <property type="match status" value="1"/>
</dbReference>
<accession>A0A9N9IDE2</accession>
<proteinExistence type="inferred from homology"/>
<dbReference type="Gene3D" id="2.40.110.10">
    <property type="entry name" value="Butyryl-CoA Dehydrogenase, subunit A, domain 2"/>
    <property type="match status" value="1"/>
</dbReference>
<dbReference type="Gene3D" id="1.10.540.10">
    <property type="entry name" value="Acyl-CoA dehydrogenase/oxidase, N-terminal domain"/>
    <property type="match status" value="1"/>
</dbReference>
<dbReference type="InterPro" id="IPR036400">
    <property type="entry name" value="Cyt_B5-like_heme/steroid_sf"/>
</dbReference>
<dbReference type="InterPro" id="IPR050741">
    <property type="entry name" value="Acyl-CoA_dehydrogenase"/>
</dbReference>
<dbReference type="PANTHER" id="PTHR48083">
    <property type="entry name" value="MEDIUM-CHAIN SPECIFIC ACYL-COA DEHYDROGENASE, MITOCHONDRIAL-RELATED"/>
    <property type="match status" value="1"/>
</dbReference>
<evidence type="ECO:0000256" key="4">
    <source>
        <dbReference type="ARBA" id="ARBA00023004"/>
    </source>
</evidence>
<dbReference type="InterPro" id="IPR013786">
    <property type="entry name" value="AcylCoA_DH/ox_N"/>
</dbReference>
<dbReference type="InterPro" id="IPR018506">
    <property type="entry name" value="Cyt_B5_heme-BS"/>
</dbReference>
<comment type="caution">
    <text evidence="7">The sequence shown here is derived from an EMBL/GenBank/DDBJ whole genome shotgun (WGS) entry which is preliminary data.</text>
</comment>
<keyword evidence="1 5" id="KW-0349">Heme</keyword>
<dbReference type="Gene3D" id="3.10.120.10">
    <property type="entry name" value="Cytochrome b5-like heme/steroid binding domain"/>
    <property type="match status" value="1"/>
</dbReference>
<dbReference type="InterPro" id="IPR046373">
    <property type="entry name" value="Acyl-CoA_Oxase/DH_mid-dom_sf"/>
</dbReference>
<dbReference type="Pfam" id="PF02770">
    <property type="entry name" value="Acyl-CoA_dh_M"/>
    <property type="match status" value="1"/>
</dbReference>
<reference evidence="7" key="1">
    <citation type="submission" date="2021-06" db="EMBL/GenBank/DDBJ databases">
        <authorList>
            <person name="Kallberg Y."/>
            <person name="Tangrot J."/>
            <person name="Rosling A."/>
        </authorList>
    </citation>
    <scope>NUCLEOTIDE SEQUENCE</scope>
    <source>
        <strain evidence="7">CL551</strain>
    </source>
</reference>
<evidence type="ECO:0000256" key="5">
    <source>
        <dbReference type="RuleBase" id="RU362121"/>
    </source>
</evidence>
<feature type="non-terminal residue" evidence="7">
    <location>
        <position position="330"/>
    </location>
</feature>
<protein>
    <submittedName>
        <fullName evidence="7">12843_t:CDS:1</fullName>
    </submittedName>
</protein>
<comment type="similarity">
    <text evidence="5">Belongs to the cytochrome b5 family.</text>
</comment>
<keyword evidence="2 5" id="KW-0479">Metal-binding</keyword>
<dbReference type="Proteomes" id="UP000789342">
    <property type="component" value="Unassembled WGS sequence"/>
</dbReference>
<dbReference type="OrthoDB" id="10254877at2759"/>
<sequence>MSKTLTVEEVATHNTERSIWIIVHDKVYDVTNFLNEHPGGKKVLLKVAGTDATKQFDNFHSLDVVKKYPQLLIGSIGSGQTESEADASSDDGPYGDLVPFGDPYWYQDFHSPYYNETHRRLRAAVRKFVESEIMPYTFEWDEAKHIPKELFVKAAKAGILPAVCGAPWPTKYAKYPPAGGVKAEEFDHFHEFIVTDELARCGSGGILWGLTGGLGIGLPPILKFASEELRSRVAPECCSGEKNICLAITEPYAGSDVAGLRTEAKLTDDGQHYIVNGEKKWITNGVFADFFTVAVRTGGPGMGGVSLLLIERSRPGVKTRQMQCTGVWAS</sequence>
<evidence type="ECO:0000256" key="3">
    <source>
        <dbReference type="ARBA" id="ARBA00023002"/>
    </source>
</evidence>
<organism evidence="7 8">
    <name type="scientific">Acaulospora morrowiae</name>
    <dbReference type="NCBI Taxonomy" id="94023"/>
    <lineage>
        <taxon>Eukaryota</taxon>
        <taxon>Fungi</taxon>
        <taxon>Fungi incertae sedis</taxon>
        <taxon>Mucoromycota</taxon>
        <taxon>Glomeromycotina</taxon>
        <taxon>Glomeromycetes</taxon>
        <taxon>Diversisporales</taxon>
        <taxon>Acaulosporaceae</taxon>
        <taxon>Acaulospora</taxon>
    </lineage>
</organism>
<dbReference type="PROSITE" id="PS00191">
    <property type="entry name" value="CYTOCHROME_B5_1"/>
    <property type="match status" value="1"/>
</dbReference>
<dbReference type="InterPro" id="IPR006091">
    <property type="entry name" value="Acyl-CoA_Oxase/DH_mid-dom"/>
</dbReference>
<dbReference type="PANTHER" id="PTHR48083:SF28">
    <property type="entry name" value="ACYL-COA DEHYDROGENASE FAMILY PROTEIN (AFU_ORTHOLOGUE AFUA_6G10880)-RELATED"/>
    <property type="match status" value="1"/>
</dbReference>
<gene>
    <name evidence="7" type="ORF">AMORRO_LOCUS14045</name>
</gene>
<dbReference type="PROSITE" id="PS00072">
    <property type="entry name" value="ACYL_COA_DH_1"/>
    <property type="match status" value="1"/>
</dbReference>
<dbReference type="Pfam" id="PF02771">
    <property type="entry name" value="Acyl-CoA_dh_N"/>
    <property type="match status" value="1"/>
</dbReference>
<dbReference type="PROSITE" id="PS50255">
    <property type="entry name" value="CYTOCHROME_B5_2"/>
    <property type="match status" value="1"/>
</dbReference>
<dbReference type="FunFam" id="3.10.120.10:FF:000007">
    <property type="entry name" value="Sulfite oxidase, mitochondrial"/>
    <property type="match status" value="1"/>
</dbReference>
<dbReference type="GO" id="GO:0020037">
    <property type="term" value="F:heme binding"/>
    <property type="evidence" value="ECO:0007669"/>
    <property type="project" value="UniProtKB-UniRule"/>
</dbReference>
<dbReference type="GO" id="GO:0005737">
    <property type="term" value="C:cytoplasm"/>
    <property type="evidence" value="ECO:0007669"/>
    <property type="project" value="TreeGrafter"/>
</dbReference>
<dbReference type="EMBL" id="CAJVPV010026343">
    <property type="protein sequence ID" value="CAG8731353.1"/>
    <property type="molecule type" value="Genomic_DNA"/>
</dbReference>
<dbReference type="SUPFAM" id="SSF55856">
    <property type="entry name" value="Cytochrome b5-like heme/steroid binding domain"/>
    <property type="match status" value="1"/>
</dbReference>
<evidence type="ECO:0000313" key="7">
    <source>
        <dbReference type="EMBL" id="CAG8731353.1"/>
    </source>
</evidence>
<dbReference type="GO" id="GO:0033539">
    <property type="term" value="P:fatty acid beta-oxidation using acyl-CoA dehydrogenase"/>
    <property type="evidence" value="ECO:0007669"/>
    <property type="project" value="TreeGrafter"/>
</dbReference>
<feature type="domain" description="Cytochrome b5 heme-binding" evidence="6">
    <location>
        <begin position="2"/>
        <end position="77"/>
    </location>
</feature>
<evidence type="ECO:0000259" key="6">
    <source>
        <dbReference type="PROSITE" id="PS50255"/>
    </source>
</evidence>
<name>A0A9N9IDE2_9GLOM</name>
<dbReference type="Pfam" id="PF00173">
    <property type="entry name" value="Cyt-b5"/>
    <property type="match status" value="1"/>
</dbReference>
<dbReference type="GO" id="GO:0003995">
    <property type="term" value="F:acyl-CoA dehydrogenase activity"/>
    <property type="evidence" value="ECO:0007669"/>
    <property type="project" value="InterPro"/>
</dbReference>
<dbReference type="AlphaFoldDB" id="A0A9N9IDE2"/>
<dbReference type="PRINTS" id="PR00363">
    <property type="entry name" value="CYTOCHROMEB5"/>
</dbReference>
<keyword evidence="8" id="KW-1185">Reference proteome</keyword>
<dbReference type="InterPro" id="IPR001199">
    <property type="entry name" value="Cyt_B5-like_heme/steroid-bd"/>
</dbReference>
<dbReference type="GO" id="GO:0046872">
    <property type="term" value="F:metal ion binding"/>
    <property type="evidence" value="ECO:0007669"/>
    <property type="project" value="UniProtKB-UniRule"/>
</dbReference>
<keyword evidence="3" id="KW-0560">Oxidoreductase</keyword>
<dbReference type="GO" id="GO:0050660">
    <property type="term" value="F:flavin adenine dinucleotide binding"/>
    <property type="evidence" value="ECO:0007669"/>
    <property type="project" value="InterPro"/>
</dbReference>
<dbReference type="InterPro" id="IPR006089">
    <property type="entry name" value="Acyl-CoA_DH_CS"/>
</dbReference>
<dbReference type="SUPFAM" id="SSF56645">
    <property type="entry name" value="Acyl-CoA dehydrogenase NM domain-like"/>
    <property type="match status" value="1"/>
</dbReference>
<dbReference type="InterPro" id="IPR009100">
    <property type="entry name" value="AcylCoA_DH/oxidase_NM_dom_sf"/>
</dbReference>
<evidence type="ECO:0000313" key="8">
    <source>
        <dbReference type="Proteomes" id="UP000789342"/>
    </source>
</evidence>